<dbReference type="PROSITE" id="PS50815">
    <property type="entry name" value="HORMA"/>
    <property type="match status" value="1"/>
</dbReference>
<feature type="domain" description="PHD-type" evidence="11">
    <location>
        <begin position="703"/>
        <end position="752"/>
    </location>
</feature>
<dbReference type="GO" id="GO:0005634">
    <property type="term" value="C:nucleus"/>
    <property type="evidence" value="ECO:0007669"/>
    <property type="project" value="UniProtKB-SubCell"/>
</dbReference>
<evidence type="ECO:0000313" key="14">
    <source>
        <dbReference type="Proteomes" id="UP000279259"/>
    </source>
</evidence>
<accession>A0A427XRN5</accession>
<feature type="compositionally biased region" description="Low complexity" evidence="10">
    <location>
        <begin position="658"/>
        <end position="676"/>
    </location>
</feature>
<feature type="compositionally biased region" description="Polar residues" evidence="10">
    <location>
        <begin position="589"/>
        <end position="614"/>
    </location>
</feature>
<dbReference type="InterPro" id="IPR001965">
    <property type="entry name" value="Znf_PHD"/>
</dbReference>
<keyword evidence="14" id="KW-1185">Reference proteome</keyword>
<dbReference type="PANTHER" id="PTHR48225:SF7">
    <property type="entry name" value="MEIOSIS-SPECIFIC PROTEIN HOP1"/>
    <property type="match status" value="1"/>
</dbReference>
<dbReference type="InterPro" id="IPR011011">
    <property type="entry name" value="Znf_FYVE_PHD"/>
</dbReference>
<evidence type="ECO:0000256" key="5">
    <source>
        <dbReference type="ARBA" id="ARBA00022771"/>
    </source>
</evidence>
<evidence type="ECO:0000259" key="12">
    <source>
        <dbReference type="PROSITE" id="PS50815"/>
    </source>
</evidence>
<comment type="subcellular location">
    <subcellularLocation>
        <location evidence="2">Chromosome</location>
    </subcellularLocation>
    <subcellularLocation>
        <location evidence="1">Nucleus</location>
    </subcellularLocation>
</comment>
<dbReference type="GO" id="GO:0051598">
    <property type="term" value="P:meiotic recombination checkpoint signaling"/>
    <property type="evidence" value="ECO:0007669"/>
    <property type="project" value="TreeGrafter"/>
</dbReference>
<comment type="caution">
    <text evidence="13">The sequence shown here is derived from an EMBL/GenBank/DDBJ whole genome shotgun (WGS) entry which is preliminary data.</text>
</comment>
<dbReference type="AlphaFoldDB" id="A0A427XRN5"/>
<keyword evidence="4" id="KW-0479">Metal-binding</keyword>
<dbReference type="Proteomes" id="UP000279259">
    <property type="component" value="Unassembled WGS sequence"/>
</dbReference>
<dbReference type="GO" id="GO:0008270">
    <property type="term" value="F:zinc ion binding"/>
    <property type="evidence" value="ECO:0007669"/>
    <property type="project" value="UniProtKB-KW"/>
</dbReference>
<reference evidence="13 14" key="1">
    <citation type="submission" date="2018-11" db="EMBL/GenBank/DDBJ databases">
        <title>Genome sequence of Saitozyma podzolica DSM 27192.</title>
        <authorList>
            <person name="Aliyu H."/>
            <person name="Gorte O."/>
            <person name="Ochsenreither K."/>
        </authorList>
    </citation>
    <scope>NUCLEOTIDE SEQUENCE [LARGE SCALE GENOMIC DNA]</scope>
    <source>
        <strain evidence="13 14">DSM 27192</strain>
    </source>
</reference>
<dbReference type="Pfam" id="PF00628">
    <property type="entry name" value="PHD"/>
    <property type="match status" value="1"/>
</dbReference>
<name>A0A427XRN5_9TREE</name>
<dbReference type="InterPro" id="IPR013083">
    <property type="entry name" value="Znf_RING/FYVE/PHD"/>
</dbReference>
<feature type="compositionally biased region" description="Low complexity" evidence="10">
    <location>
        <begin position="182"/>
        <end position="194"/>
    </location>
</feature>
<sequence>MPANRQKVVSHGFERIVLAAPYFSPPLLCSRCILRISSFSTPSPRIRPQGLVEYYSALLTAADDAGAERMMVAAISSPASSTLPYRSPRRSSLFSRTYRTRAPAISCFLNNYMTHADCRSNYARRNLQQAQNQTQPTTSSTNYITLQQSLTMTRALIETTVATIMYLRDLMPTGSFEDVNLSDAFSSPSSASDPVQSDTQLPEPQDVPGGSQSQQLLIKRLKPNTSEEGDTLIRYIDGMMHAIQRRYLSGMKLIVFLDPEDPDNIIEAYNLNFHYADADSPPTLSVEQAVQRLSVSAVSKKSRSVELGAASTEAQAIRQIKYMLRAAIEATQTLPALPHTRYVNIKLYYTDDAPASYEPPHFRVDSQDLVMGTHGVSEAPLEFTAGSMQTGHHGVTLRLSSIVEHLQDQQDTLLPDDLENLMDLHVAQLEDSKTRIVLWVSSARGIGTLGITEVQDAENTTTDTSPNASNTLPEADQAPFTSTRLLGRKLQNGSILPLPGALGLDSFQAGAVGEESIRGRFSDRVERPQDIYQDVSQGGVRLDATLRIPSQPDGQDEDSLDRDRLRRPAITQGDEPSTDSVDNMLAAGQSSLSKSKTPATSALPESSSPANGDISSPLAARSQRQRRKPTPAPATIATGKTPKARKRRSATPKKSSRSSKSSKSMNAQAPSQAAKNQKAKKKSVKPAQKKSKVAAQSSATEPIAVCCCGSADENDDMVCCDGCDTWLHAVCNGYPTPQSLPEHFFCVACKKEQSLHRSLNKTEKAAVDDQLTPLSQFRGRILMVVRKAKRVPDSDVLLDRLAQGAAGSKKSMVFNDSPDVKRQFLLYFTPGGQIEHDLFDLPDALPMSQLPSSQLPGISSQVSQSAAVRAGPSTIRIDESTFIHDPIDSFSTRASFDSTSAKTKSSRKRKQSPVLAEEEGSEQDAEGEVDDLETIDILKDSGAGSSDDQRGNGPPPSKRMRSSRGVQDVDVTRKTDWDV</sequence>
<dbReference type="PANTHER" id="PTHR48225">
    <property type="entry name" value="HORMA DOMAIN-CONTAINING PROTEIN 1"/>
    <property type="match status" value="1"/>
</dbReference>
<dbReference type="InterPro" id="IPR051294">
    <property type="entry name" value="HORMA_MeioticProgression"/>
</dbReference>
<gene>
    <name evidence="13" type="primary">HOP1</name>
    <name evidence="13" type="ORF">EHS25_006825</name>
</gene>
<keyword evidence="5 9" id="KW-0863">Zinc-finger</keyword>
<evidence type="ECO:0000256" key="8">
    <source>
        <dbReference type="ARBA" id="ARBA00023254"/>
    </source>
</evidence>
<dbReference type="InterPro" id="IPR019786">
    <property type="entry name" value="Zinc_finger_PHD-type_CS"/>
</dbReference>
<evidence type="ECO:0000256" key="1">
    <source>
        <dbReference type="ARBA" id="ARBA00004123"/>
    </source>
</evidence>
<organism evidence="13 14">
    <name type="scientific">Saitozyma podzolica</name>
    <dbReference type="NCBI Taxonomy" id="1890683"/>
    <lineage>
        <taxon>Eukaryota</taxon>
        <taxon>Fungi</taxon>
        <taxon>Dikarya</taxon>
        <taxon>Basidiomycota</taxon>
        <taxon>Agaricomycotina</taxon>
        <taxon>Tremellomycetes</taxon>
        <taxon>Tremellales</taxon>
        <taxon>Trimorphomycetaceae</taxon>
        <taxon>Saitozyma</taxon>
    </lineage>
</organism>
<dbReference type="PROSITE" id="PS01359">
    <property type="entry name" value="ZF_PHD_1"/>
    <property type="match status" value="1"/>
</dbReference>
<keyword evidence="3" id="KW-0158">Chromosome</keyword>
<proteinExistence type="predicted"/>
<dbReference type="PROSITE" id="PS50016">
    <property type="entry name" value="ZF_PHD_2"/>
    <property type="match status" value="1"/>
</dbReference>
<feature type="region of interest" description="Disordered" evidence="10">
    <location>
        <begin position="545"/>
        <end position="564"/>
    </location>
</feature>
<dbReference type="SUPFAM" id="SSF57903">
    <property type="entry name" value="FYVE/PHD zinc finger"/>
    <property type="match status" value="1"/>
</dbReference>
<evidence type="ECO:0000256" key="10">
    <source>
        <dbReference type="SAM" id="MobiDB-lite"/>
    </source>
</evidence>
<keyword evidence="6" id="KW-0862">Zinc</keyword>
<evidence type="ECO:0000256" key="4">
    <source>
        <dbReference type="ARBA" id="ARBA00022723"/>
    </source>
</evidence>
<dbReference type="InterPro" id="IPR019787">
    <property type="entry name" value="Znf_PHD-finger"/>
</dbReference>
<dbReference type="GO" id="GO:0005694">
    <property type="term" value="C:chromosome"/>
    <property type="evidence" value="ECO:0007669"/>
    <property type="project" value="UniProtKB-SubCell"/>
</dbReference>
<dbReference type="InterPro" id="IPR003511">
    <property type="entry name" value="HORMA_dom"/>
</dbReference>
<protein>
    <submittedName>
        <fullName evidence="13">DNA binding protein</fullName>
    </submittedName>
</protein>
<evidence type="ECO:0000256" key="2">
    <source>
        <dbReference type="ARBA" id="ARBA00004286"/>
    </source>
</evidence>
<evidence type="ECO:0000256" key="6">
    <source>
        <dbReference type="ARBA" id="ARBA00022833"/>
    </source>
</evidence>
<feature type="region of interest" description="Disordered" evidence="10">
    <location>
        <begin position="454"/>
        <end position="479"/>
    </location>
</feature>
<feature type="domain" description="HORMA" evidence="12">
    <location>
        <begin position="147"/>
        <end position="399"/>
    </location>
</feature>
<feature type="compositionally biased region" description="Basic and acidic residues" evidence="10">
    <location>
        <begin position="970"/>
        <end position="979"/>
    </location>
</feature>
<feature type="compositionally biased region" description="Polar residues" evidence="10">
    <location>
        <begin position="457"/>
        <end position="472"/>
    </location>
</feature>
<feature type="compositionally biased region" description="Basic residues" evidence="10">
    <location>
        <begin position="642"/>
        <end position="657"/>
    </location>
</feature>
<dbReference type="OrthoDB" id="1928087at2759"/>
<keyword evidence="7" id="KW-0539">Nucleus</keyword>
<dbReference type="EMBL" id="RSCD01000030">
    <property type="protein sequence ID" value="RSH81468.1"/>
    <property type="molecule type" value="Genomic_DNA"/>
</dbReference>
<evidence type="ECO:0000256" key="9">
    <source>
        <dbReference type="PROSITE-ProRule" id="PRU00146"/>
    </source>
</evidence>
<keyword evidence="8" id="KW-0469">Meiosis</keyword>
<dbReference type="GO" id="GO:0007130">
    <property type="term" value="P:synaptonemal complex assembly"/>
    <property type="evidence" value="ECO:0007669"/>
    <property type="project" value="TreeGrafter"/>
</dbReference>
<feature type="compositionally biased region" description="Acidic residues" evidence="10">
    <location>
        <begin position="916"/>
        <end position="934"/>
    </location>
</feature>
<dbReference type="STRING" id="1890683.A0A427XRN5"/>
<dbReference type="SMART" id="SM00249">
    <property type="entry name" value="PHD"/>
    <property type="match status" value="1"/>
</dbReference>
<feature type="region of interest" description="Disordered" evidence="10">
    <location>
        <begin position="589"/>
        <end position="695"/>
    </location>
</feature>
<evidence type="ECO:0000256" key="7">
    <source>
        <dbReference type="ARBA" id="ARBA00023242"/>
    </source>
</evidence>
<dbReference type="SUPFAM" id="SSF56019">
    <property type="entry name" value="The spindle assembly checkpoint protein mad2"/>
    <property type="match status" value="1"/>
</dbReference>
<feature type="compositionally biased region" description="Basic residues" evidence="10">
    <location>
        <begin position="677"/>
        <end position="692"/>
    </location>
</feature>
<dbReference type="Gene3D" id="3.30.900.10">
    <property type="entry name" value="HORMA domain"/>
    <property type="match status" value="1"/>
</dbReference>
<dbReference type="Pfam" id="PF02301">
    <property type="entry name" value="HORMA"/>
    <property type="match status" value="1"/>
</dbReference>
<evidence type="ECO:0000259" key="11">
    <source>
        <dbReference type="PROSITE" id="PS50016"/>
    </source>
</evidence>
<feature type="region of interest" description="Disordered" evidence="10">
    <location>
        <begin position="893"/>
        <end position="979"/>
    </location>
</feature>
<dbReference type="InterPro" id="IPR036570">
    <property type="entry name" value="HORMA_dom_sf"/>
</dbReference>
<evidence type="ECO:0000313" key="13">
    <source>
        <dbReference type="EMBL" id="RSH81468.1"/>
    </source>
</evidence>
<dbReference type="Gene3D" id="3.30.40.10">
    <property type="entry name" value="Zinc/RING finger domain, C3HC4 (zinc finger)"/>
    <property type="match status" value="1"/>
</dbReference>
<feature type="region of interest" description="Disordered" evidence="10">
    <location>
        <begin position="181"/>
        <end position="213"/>
    </location>
</feature>
<evidence type="ECO:0000256" key="3">
    <source>
        <dbReference type="ARBA" id="ARBA00022454"/>
    </source>
</evidence>